<evidence type="ECO:0000256" key="6">
    <source>
        <dbReference type="ARBA" id="ARBA00022723"/>
    </source>
</evidence>
<dbReference type="InterPro" id="IPR002921">
    <property type="entry name" value="Fungal_lipase-type"/>
</dbReference>
<keyword evidence="6" id="KW-0479">Metal-binding</keyword>
<dbReference type="Proteomes" id="UP000192639">
    <property type="component" value="Unassembled WGS sequence"/>
</dbReference>
<evidence type="ECO:0000256" key="15">
    <source>
        <dbReference type="SAM" id="SignalP"/>
    </source>
</evidence>
<dbReference type="GO" id="GO:0016042">
    <property type="term" value="P:lipid catabolic process"/>
    <property type="evidence" value="ECO:0007669"/>
    <property type="project" value="UniProtKB-KW"/>
</dbReference>
<dbReference type="EC" id="3.1.1.116" evidence="14"/>
<keyword evidence="11" id="KW-0443">Lipid metabolism</keyword>
<dbReference type="GO" id="GO:0046872">
    <property type="term" value="F:metal ion binding"/>
    <property type="evidence" value="ECO:0007669"/>
    <property type="project" value="UniProtKB-KW"/>
</dbReference>
<evidence type="ECO:0000256" key="14">
    <source>
        <dbReference type="ARBA" id="ARBA00026104"/>
    </source>
</evidence>
<dbReference type="Pfam" id="PF01764">
    <property type="entry name" value="Lipase_3"/>
    <property type="match status" value="1"/>
</dbReference>
<evidence type="ECO:0000313" key="17">
    <source>
        <dbReference type="EMBL" id="ORD93328.1"/>
    </source>
</evidence>
<proteinExistence type="predicted"/>
<gene>
    <name evidence="17" type="ORF">ECANGB1_177</name>
</gene>
<comment type="catalytic activity">
    <reaction evidence="13">
        <text>a 1,2-diacyl-sn-glycerol + H2O = a 2-acylglycerol + a fatty acid + H(+)</text>
        <dbReference type="Rhea" id="RHEA:33275"/>
        <dbReference type="ChEBI" id="CHEBI:15377"/>
        <dbReference type="ChEBI" id="CHEBI:15378"/>
        <dbReference type="ChEBI" id="CHEBI:17389"/>
        <dbReference type="ChEBI" id="CHEBI:17815"/>
        <dbReference type="ChEBI" id="CHEBI:28868"/>
        <dbReference type="EC" id="3.1.1.116"/>
    </reaction>
    <physiologicalReaction direction="left-to-right" evidence="13">
        <dbReference type="Rhea" id="RHEA:33276"/>
    </physiologicalReaction>
</comment>
<dbReference type="GO" id="GO:0016298">
    <property type="term" value="F:lipase activity"/>
    <property type="evidence" value="ECO:0007669"/>
    <property type="project" value="TreeGrafter"/>
</dbReference>
<feature type="chain" id="PRO_5012033493" description="sn-1-specific diacylglycerol lipase" evidence="15">
    <location>
        <begin position="16"/>
        <end position="575"/>
    </location>
</feature>
<evidence type="ECO:0000256" key="4">
    <source>
        <dbReference type="ARBA" id="ARBA00022553"/>
    </source>
</evidence>
<comment type="cofactor">
    <cofactor evidence="1">
        <name>Ca(2+)</name>
        <dbReference type="ChEBI" id="CHEBI:29108"/>
    </cofactor>
</comment>
<evidence type="ECO:0000256" key="2">
    <source>
        <dbReference type="ARBA" id="ARBA00004651"/>
    </source>
</evidence>
<evidence type="ECO:0000256" key="12">
    <source>
        <dbReference type="ARBA" id="ARBA00023136"/>
    </source>
</evidence>
<dbReference type="InterPro" id="IPR052214">
    <property type="entry name" value="DAG_Lipase-Related"/>
</dbReference>
<name>A0A1Y1S5A3_9MICR</name>
<keyword evidence="18" id="KW-1185">Reference proteome</keyword>
<dbReference type="Gene3D" id="3.40.50.1820">
    <property type="entry name" value="alpha/beta hydrolase"/>
    <property type="match status" value="1"/>
</dbReference>
<comment type="subcellular location">
    <subcellularLocation>
        <location evidence="2">Cell membrane</location>
        <topology evidence="2">Multi-pass membrane protein</topology>
    </subcellularLocation>
</comment>
<evidence type="ECO:0000256" key="3">
    <source>
        <dbReference type="ARBA" id="ARBA00022475"/>
    </source>
</evidence>
<evidence type="ECO:0000256" key="5">
    <source>
        <dbReference type="ARBA" id="ARBA00022692"/>
    </source>
</evidence>
<dbReference type="PANTHER" id="PTHR45792:SF8">
    <property type="entry name" value="DIACYLGLYCEROL LIPASE-ALPHA"/>
    <property type="match status" value="1"/>
</dbReference>
<dbReference type="EMBL" id="LWDP01000107">
    <property type="protein sequence ID" value="ORD93328.1"/>
    <property type="molecule type" value="Genomic_DNA"/>
</dbReference>
<keyword evidence="12" id="KW-0472">Membrane</keyword>
<keyword evidence="7" id="KW-0378">Hydrolase</keyword>
<keyword evidence="8" id="KW-0106">Calcium</keyword>
<evidence type="ECO:0000256" key="7">
    <source>
        <dbReference type="ARBA" id="ARBA00022801"/>
    </source>
</evidence>
<keyword evidence="10" id="KW-1133">Transmembrane helix</keyword>
<dbReference type="GO" id="GO:0005886">
    <property type="term" value="C:plasma membrane"/>
    <property type="evidence" value="ECO:0007669"/>
    <property type="project" value="UniProtKB-SubCell"/>
</dbReference>
<evidence type="ECO:0000313" key="18">
    <source>
        <dbReference type="Proteomes" id="UP000192639"/>
    </source>
</evidence>
<comment type="caution">
    <text evidence="17">The sequence shown here is derived from an EMBL/GenBank/DDBJ whole genome shotgun (WGS) entry which is preliminary data.</text>
</comment>
<evidence type="ECO:0000256" key="8">
    <source>
        <dbReference type="ARBA" id="ARBA00022837"/>
    </source>
</evidence>
<dbReference type="SUPFAM" id="SSF53474">
    <property type="entry name" value="alpha/beta-Hydrolases"/>
    <property type="match status" value="1"/>
</dbReference>
<sequence>MFTFGIFLLINQVKSAEYELPDEPTSIEHGFINLLSAVNKFPWEIHYDGDADMICSDEVDHSVSSDRSLITITIKRCNVIQTIMSQWTLSEESDSFSRKLIDITKQGIVTLSLKPDEIAREAITLELQSCCSTMYYATFQFTSGIHSADLLKRDDPKYKSTIQYIVTSTPRKIPNVRLMNQIAVKATSSHNKAIALNFGRRHKHTISTYTETELAELEDVKQGILTNYFGIRRNILEIVDRYTLLSLVPFIKTVKQISTIYKEEQLFNNLTEYKGCEEMPEIFKTLEMAPFAKAAYFVQKHQSENTDLSLDHEGRTIICTIRDFLNIDQQSVLIARTSGDKHIGFILVKKSPDTVVLSFKGTGKMDEIANDLNYHYSKALFGDFVTHKGFNDYLRVWYSTRFAEIEDVVKNYKNLIITGHSLGGSLAQLSYMLIKTKGLLSDINVSCVAFSPAPTISYIGGAFSNDDKMISWVYENDVVPQASRGSAIFLKLCVDMFSRTENASTLLLKCRNIRYKCYAEIEPLYHPGQVFHMIDNDGVFKAKSIQPEELIEIKLLPSSIRDHKIGNFLSTTTRL</sequence>
<keyword evidence="4" id="KW-0597">Phosphoprotein</keyword>
<keyword evidence="5" id="KW-0812">Transmembrane</keyword>
<organism evidence="17 18">
    <name type="scientific">Enterospora canceri</name>
    <dbReference type="NCBI Taxonomy" id="1081671"/>
    <lineage>
        <taxon>Eukaryota</taxon>
        <taxon>Fungi</taxon>
        <taxon>Fungi incertae sedis</taxon>
        <taxon>Microsporidia</taxon>
        <taxon>Enterocytozoonidae</taxon>
        <taxon>Enterospora</taxon>
    </lineage>
</organism>
<feature type="signal peptide" evidence="15">
    <location>
        <begin position="1"/>
        <end position="15"/>
    </location>
</feature>
<evidence type="ECO:0000256" key="1">
    <source>
        <dbReference type="ARBA" id="ARBA00001913"/>
    </source>
</evidence>
<feature type="domain" description="Fungal lipase-type" evidence="16">
    <location>
        <begin position="356"/>
        <end position="483"/>
    </location>
</feature>
<dbReference type="CDD" id="cd00519">
    <property type="entry name" value="Lipase_3"/>
    <property type="match status" value="1"/>
</dbReference>
<evidence type="ECO:0000259" key="16">
    <source>
        <dbReference type="Pfam" id="PF01764"/>
    </source>
</evidence>
<keyword evidence="3" id="KW-1003">Cell membrane</keyword>
<dbReference type="InterPro" id="IPR029058">
    <property type="entry name" value="AB_hydrolase_fold"/>
</dbReference>
<evidence type="ECO:0000256" key="9">
    <source>
        <dbReference type="ARBA" id="ARBA00022963"/>
    </source>
</evidence>
<reference evidence="17 18" key="1">
    <citation type="journal article" date="2017" name="Environ. Microbiol.">
        <title>Decay of the glycolytic pathway and adaptation to intranuclear parasitism within Enterocytozoonidae microsporidia.</title>
        <authorList>
            <person name="Wiredu Boakye D."/>
            <person name="Jaroenlak P."/>
            <person name="Prachumwat A."/>
            <person name="Williams T.A."/>
            <person name="Bateman K.S."/>
            <person name="Itsathitphaisarn O."/>
            <person name="Sritunyalucksana K."/>
            <person name="Paszkiewicz K.H."/>
            <person name="Moore K.A."/>
            <person name="Stentiford G.D."/>
            <person name="Williams B.A."/>
        </authorList>
    </citation>
    <scope>NUCLEOTIDE SEQUENCE [LARGE SCALE GENOMIC DNA]</scope>
    <source>
        <strain evidence="17 18">GB1</strain>
    </source>
</reference>
<keyword evidence="9" id="KW-0442">Lipid degradation</keyword>
<keyword evidence="15" id="KW-0732">Signal</keyword>
<evidence type="ECO:0000256" key="10">
    <source>
        <dbReference type="ARBA" id="ARBA00022989"/>
    </source>
</evidence>
<evidence type="ECO:0000256" key="13">
    <source>
        <dbReference type="ARBA" id="ARBA00024531"/>
    </source>
</evidence>
<dbReference type="OrthoDB" id="438440at2759"/>
<dbReference type="VEuPathDB" id="MicrosporidiaDB:ECANGB1_177"/>
<dbReference type="AlphaFoldDB" id="A0A1Y1S5A3"/>
<evidence type="ECO:0000256" key="11">
    <source>
        <dbReference type="ARBA" id="ARBA00023098"/>
    </source>
</evidence>
<dbReference type="PANTHER" id="PTHR45792">
    <property type="entry name" value="DIACYLGLYCEROL LIPASE HOMOLOG-RELATED"/>
    <property type="match status" value="1"/>
</dbReference>
<accession>A0A1Y1S5A3</accession>
<protein>
    <recommendedName>
        <fullName evidence="14">sn-1-specific diacylglycerol lipase</fullName>
        <ecNumber evidence="14">3.1.1.116</ecNumber>
    </recommendedName>
</protein>